<dbReference type="RefSeq" id="WP_144905536.1">
    <property type="nucleotide sequence ID" value="NZ_JACHOA010000002.1"/>
</dbReference>
<keyword evidence="2" id="KW-1185">Reference proteome</keyword>
<reference evidence="1 2" key="1">
    <citation type="submission" date="2020-08" db="EMBL/GenBank/DDBJ databases">
        <title>Genomic Encyclopedia of Type Strains, Phase IV (KMG-IV): sequencing the most valuable type-strain genomes for metagenomic binning, comparative biology and taxonomic classification.</title>
        <authorList>
            <person name="Goeker M."/>
        </authorList>
    </citation>
    <scope>NUCLEOTIDE SEQUENCE [LARGE SCALE GENOMIC DNA]</scope>
    <source>
        <strain evidence="1 2">DSM 17507</strain>
    </source>
</reference>
<comment type="caution">
    <text evidence="1">The sequence shown here is derived from an EMBL/GenBank/DDBJ whole genome shotgun (WGS) entry which is preliminary data.</text>
</comment>
<sequence length="176" mass="18261">MARRNRILATVATLGTVLLISGCADRGQYPSLARRPAENAYRVPTGATPAPPVPAVMSDGMAARLEGLRNNAAKAHATFEGARGSATRAVSAARGAAKGSESWSVASVELARLESARAEAGLPLAELDRLETEASNRAVDGSDADLKAVLEARQEVEALVESETRVIDSLLAQLAG</sequence>
<protein>
    <submittedName>
        <fullName evidence="1">Uncharacterized protein</fullName>
    </submittedName>
</protein>
<evidence type="ECO:0000313" key="2">
    <source>
        <dbReference type="Proteomes" id="UP000538566"/>
    </source>
</evidence>
<gene>
    <name evidence="1" type="ORF">GGR37_001492</name>
</gene>
<accession>A0A7W7ETB6</accession>
<dbReference type="OrthoDB" id="7509317at2"/>
<dbReference type="EMBL" id="JACHOA010000002">
    <property type="protein sequence ID" value="MBB4613233.1"/>
    <property type="molecule type" value="Genomic_DNA"/>
</dbReference>
<organism evidence="1 2">
    <name type="scientific">Novosphingobium taihuense</name>
    <dbReference type="NCBI Taxonomy" id="260085"/>
    <lineage>
        <taxon>Bacteria</taxon>
        <taxon>Pseudomonadati</taxon>
        <taxon>Pseudomonadota</taxon>
        <taxon>Alphaproteobacteria</taxon>
        <taxon>Sphingomonadales</taxon>
        <taxon>Sphingomonadaceae</taxon>
        <taxon>Novosphingobium</taxon>
    </lineage>
</organism>
<evidence type="ECO:0000313" key="1">
    <source>
        <dbReference type="EMBL" id="MBB4613233.1"/>
    </source>
</evidence>
<dbReference type="Proteomes" id="UP000538566">
    <property type="component" value="Unassembled WGS sequence"/>
</dbReference>
<dbReference type="PROSITE" id="PS51257">
    <property type="entry name" value="PROKAR_LIPOPROTEIN"/>
    <property type="match status" value="1"/>
</dbReference>
<name>A0A7W7ETB6_9SPHN</name>
<proteinExistence type="predicted"/>
<dbReference type="AlphaFoldDB" id="A0A7W7ETB6"/>